<evidence type="ECO:0000313" key="5">
    <source>
        <dbReference type="EMBL" id="OAH12430.1"/>
    </source>
</evidence>
<evidence type="ECO:0000256" key="1">
    <source>
        <dbReference type="ARBA" id="ARBA00022723"/>
    </source>
</evidence>
<evidence type="ECO:0000256" key="3">
    <source>
        <dbReference type="SAM" id="MobiDB-lite"/>
    </source>
</evidence>
<dbReference type="InterPro" id="IPR050248">
    <property type="entry name" value="Polysacc_deacetylase_ArnD"/>
</dbReference>
<dbReference type="InterPro" id="IPR011330">
    <property type="entry name" value="Glyco_hydro/deAcase_b/a-brl"/>
</dbReference>
<dbReference type="PROSITE" id="PS51677">
    <property type="entry name" value="NODB"/>
    <property type="match status" value="1"/>
</dbReference>
<dbReference type="PATRIC" id="fig|1716141.3.peg.4321"/>
<dbReference type="STRING" id="1716141.STSP_41070"/>
<proteinExistence type="predicted"/>
<accession>A0A177HP85</accession>
<dbReference type="EMBL" id="LOHS01000089">
    <property type="protein sequence ID" value="OAH12430.1"/>
    <property type="molecule type" value="Genomic_DNA"/>
</dbReference>
<dbReference type="AlphaFoldDB" id="A0A177HP85"/>
<dbReference type="PANTHER" id="PTHR10587:SF133">
    <property type="entry name" value="CHITIN DEACETYLASE 1-RELATED"/>
    <property type="match status" value="1"/>
</dbReference>
<dbReference type="CDD" id="cd10967">
    <property type="entry name" value="CE4_GLA_like_6s"/>
    <property type="match status" value="1"/>
</dbReference>
<dbReference type="Gene3D" id="3.20.20.370">
    <property type="entry name" value="Glycoside hydrolase/deacetylase"/>
    <property type="match status" value="1"/>
</dbReference>
<name>A0A177HP85_9ACTN</name>
<dbReference type="PANTHER" id="PTHR10587">
    <property type="entry name" value="GLYCOSYL TRANSFERASE-RELATED"/>
    <property type="match status" value="1"/>
</dbReference>
<dbReference type="InterPro" id="IPR002509">
    <property type="entry name" value="NODB_dom"/>
</dbReference>
<feature type="domain" description="NodB homology" evidence="4">
    <location>
        <begin position="29"/>
        <end position="139"/>
    </location>
</feature>
<dbReference type="EC" id="4.2.2.25" evidence="5"/>
<reference evidence="5 6" key="1">
    <citation type="submission" date="2015-12" db="EMBL/GenBank/DDBJ databases">
        <title>Genome sequence of Streptomyces sp. G25.</title>
        <authorList>
            <person name="Poehlein A."/>
            <person name="Roettig A."/>
            <person name="Hiessl S."/>
            <person name="Hauschild P."/>
            <person name="Schauer J."/>
            <person name="Madkour M.H."/>
            <person name="Al-Ansari A.M."/>
            <person name="Almakishah N.H."/>
            <person name="Steinbuechel A."/>
            <person name="Daniel R."/>
        </authorList>
    </citation>
    <scope>NUCLEOTIDE SEQUENCE [LARGE SCALE GENOMIC DNA]</scope>
    <source>
        <strain evidence="6">G25(2015)</strain>
    </source>
</reference>
<dbReference type="GO" id="GO:0016810">
    <property type="term" value="F:hydrolase activity, acting on carbon-nitrogen (but not peptide) bonds"/>
    <property type="evidence" value="ECO:0007669"/>
    <property type="project" value="InterPro"/>
</dbReference>
<dbReference type="Pfam" id="PF01522">
    <property type="entry name" value="Polysacc_deac_1"/>
    <property type="match status" value="1"/>
</dbReference>
<feature type="region of interest" description="Disordered" evidence="3">
    <location>
        <begin position="1"/>
        <end position="20"/>
    </location>
</feature>
<dbReference type="GO" id="GO:0046872">
    <property type="term" value="F:metal ion binding"/>
    <property type="evidence" value="ECO:0007669"/>
    <property type="project" value="UniProtKB-KW"/>
</dbReference>
<dbReference type="Proteomes" id="UP000077381">
    <property type="component" value="Unassembled WGS sequence"/>
</dbReference>
<dbReference type="GO" id="GO:0016020">
    <property type="term" value="C:membrane"/>
    <property type="evidence" value="ECO:0007669"/>
    <property type="project" value="TreeGrafter"/>
</dbReference>
<protein>
    <submittedName>
        <fullName evidence="5">Gellan lyase</fullName>
        <ecNumber evidence="5">4.2.2.25</ecNumber>
    </submittedName>
</protein>
<keyword evidence="1" id="KW-0479">Metal-binding</keyword>
<keyword evidence="6" id="KW-1185">Reference proteome</keyword>
<keyword evidence="2" id="KW-0378">Hydrolase</keyword>
<dbReference type="SUPFAM" id="SSF88713">
    <property type="entry name" value="Glycoside hydrolase/deacetylase"/>
    <property type="match status" value="1"/>
</dbReference>
<evidence type="ECO:0000259" key="4">
    <source>
        <dbReference type="PROSITE" id="PS51677"/>
    </source>
</evidence>
<gene>
    <name evidence="5" type="ORF">STSP_41070</name>
</gene>
<sequence length="259" mass="27732">MRPEPGSARPEQGGNTESVSAFFPGNAAVAVSLSFDDARESQLQGARILDEHGIRASFYVLPSGIAAAPDRWSSVASAGHEIGNHTRTHPCSGNYAFSRTNALEDKTMEDIAADIDEAGRMIEAMLGVRPTTFAYPCGQSFIGRGSRRRSYVPLVAERFVAGRGYGGETGNMPDVCDLAHLDAYVIDGLNADTLMSLVDGGMARGEWVIMAGHDIGSDGPQTVSARDLSEFCRRLARDPRIWVAPVAEVAEHARAARAH</sequence>
<evidence type="ECO:0000313" key="6">
    <source>
        <dbReference type="Proteomes" id="UP000077381"/>
    </source>
</evidence>
<comment type="caution">
    <text evidence="5">The sequence shown here is derived from an EMBL/GenBank/DDBJ whole genome shotgun (WGS) entry which is preliminary data.</text>
</comment>
<keyword evidence="5" id="KW-0456">Lyase</keyword>
<organism evidence="5 6">
    <name type="scientific">Streptomyces jeddahensis</name>
    <dbReference type="NCBI Taxonomy" id="1716141"/>
    <lineage>
        <taxon>Bacteria</taxon>
        <taxon>Bacillati</taxon>
        <taxon>Actinomycetota</taxon>
        <taxon>Actinomycetes</taxon>
        <taxon>Kitasatosporales</taxon>
        <taxon>Streptomycetaceae</taxon>
        <taxon>Streptomyces</taxon>
    </lineage>
</organism>
<dbReference type="GO" id="GO:0052762">
    <property type="term" value="F:gellan lyase activity"/>
    <property type="evidence" value="ECO:0007669"/>
    <property type="project" value="UniProtKB-EC"/>
</dbReference>
<dbReference type="GO" id="GO:0005975">
    <property type="term" value="P:carbohydrate metabolic process"/>
    <property type="evidence" value="ECO:0007669"/>
    <property type="project" value="InterPro"/>
</dbReference>
<evidence type="ECO:0000256" key="2">
    <source>
        <dbReference type="ARBA" id="ARBA00022801"/>
    </source>
</evidence>